<dbReference type="SUPFAM" id="SSF50494">
    <property type="entry name" value="Trypsin-like serine proteases"/>
    <property type="match status" value="1"/>
</dbReference>
<dbReference type="OrthoDB" id="6380398at2759"/>
<dbReference type="PROSITE" id="PS00134">
    <property type="entry name" value="TRYPSIN_HIS"/>
    <property type="match status" value="1"/>
</dbReference>
<evidence type="ECO:0000313" key="4">
    <source>
        <dbReference type="Proteomes" id="UP000242180"/>
    </source>
</evidence>
<keyword evidence="4" id="KW-1185">Reference proteome</keyword>
<proteinExistence type="predicted"/>
<feature type="region of interest" description="Disordered" evidence="1">
    <location>
        <begin position="139"/>
        <end position="163"/>
    </location>
</feature>
<dbReference type="InParanoid" id="A0A1X2H2J6"/>
<dbReference type="InterPro" id="IPR051333">
    <property type="entry name" value="CLIP_Serine_Protease"/>
</dbReference>
<dbReference type="InterPro" id="IPR009003">
    <property type="entry name" value="Peptidase_S1_PA"/>
</dbReference>
<dbReference type="Gene3D" id="2.40.10.10">
    <property type="entry name" value="Trypsin-like serine proteases"/>
    <property type="match status" value="1"/>
</dbReference>
<dbReference type="SMART" id="SM00020">
    <property type="entry name" value="Tryp_SPc"/>
    <property type="match status" value="1"/>
</dbReference>
<evidence type="ECO:0000313" key="3">
    <source>
        <dbReference type="EMBL" id="ORY92024.1"/>
    </source>
</evidence>
<dbReference type="Proteomes" id="UP000242180">
    <property type="component" value="Unassembled WGS sequence"/>
</dbReference>
<feature type="domain" description="Peptidase S1" evidence="2">
    <location>
        <begin position="1"/>
        <end position="261"/>
    </location>
</feature>
<dbReference type="OMA" id="HCIRTAS"/>
<accession>A0A1X2H2J6</accession>
<dbReference type="InterPro" id="IPR043504">
    <property type="entry name" value="Peptidase_S1_PA_chymotrypsin"/>
</dbReference>
<feature type="compositionally biased region" description="Polar residues" evidence="1">
    <location>
        <begin position="139"/>
        <end position="149"/>
    </location>
</feature>
<comment type="caution">
    <text evidence="3">The sequence shown here is derived from an EMBL/GenBank/DDBJ whole genome shotgun (WGS) entry which is preliminary data.</text>
</comment>
<dbReference type="Pfam" id="PF00089">
    <property type="entry name" value="Trypsin"/>
    <property type="match status" value="1"/>
</dbReference>
<name>A0A1X2H2J6_SYNRA</name>
<sequence>MAEPVQCGGVLISLDPAWVLTAAHCIRTASAESISIGYCSTELQFQRRVRIAQAVTHPWYLGLEKRPQPAMVNDDDDKMRYDLGLIRLKDPVLDAQRIALAPTDALPDSAMVVGMGYTGLGKGQADRLQKAKCSIVSSANASSQGTLDDNTADDGSAEDESDMATVPMDELESLQHNMVLTTSSAHLCHGDSGGPLVSTSVSDSNHLGEPRLLGILSRILNVYDPDPYKPTCPVPNQEGTPTYNAFVRVDTQLEWIVNVTGLSKSFLYEPPPQTSFWSRNLFSTDDELLAEGTLPDIP</sequence>
<dbReference type="PANTHER" id="PTHR24260">
    <property type="match status" value="1"/>
</dbReference>
<dbReference type="InterPro" id="IPR001314">
    <property type="entry name" value="Peptidase_S1A"/>
</dbReference>
<dbReference type="PROSITE" id="PS50240">
    <property type="entry name" value="TRYPSIN_DOM"/>
    <property type="match status" value="1"/>
</dbReference>
<dbReference type="STRING" id="13706.A0A1X2H2J6"/>
<dbReference type="PRINTS" id="PR00722">
    <property type="entry name" value="CHYMOTRYPSIN"/>
</dbReference>
<protein>
    <submittedName>
        <fullName evidence="3">Trypsin-like cysteine/serine peptidase domain-containing protein</fullName>
    </submittedName>
</protein>
<evidence type="ECO:0000256" key="1">
    <source>
        <dbReference type="SAM" id="MobiDB-lite"/>
    </source>
</evidence>
<reference evidence="3 4" key="1">
    <citation type="submission" date="2016-07" db="EMBL/GenBank/DDBJ databases">
        <title>Pervasive Adenine N6-methylation of Active Genes in Fungi.</title>
        <authorList>
            <consortium name="DOE Joint Genome Institute"/>
            <person name="Mondo S.J."/>
            <person name="Dannebaum R.O."/>
            <person name="Kuo R.C."/>
            <person name="Labutti K."/>
            <person name="Haridas S."/>
            <person name="Kuo A."/>
            <person name="Salamov A."/>
            <person name="Ahrendt S.R."/>
            <person name="Lipzen A."/>
            <person name="Sullivan W."/>
            <person name="Andreopoulos W.B."/>
            <person name="Clum A."/>
            <person name="Lindquist E."/>
            <person name="Daum C."/>
            <person name="Ramamoorthy G.K."/>
            <person name="Gryganskyi A."/>
            <person name="Culley D."/>
            <person name="Magnuson J.K."/>
            <person name="James T.Y."/>
            <person name="O'Malley M.A."/>
            <person name="Stajich J.E."/>
            <person name="Spatafora J.W."/>
            <person name="Visel A."/>
            <person name="Grigoriev I.V."/>
        </authorList>
    </citation>
    <scope>NUCLEOTIDE SEQUENCE [LARGE SCALE GENOMIC DNA]</scope>
    <source>
        <strain evidence="3 4">NRRL 2496</strain>
    </source>
</reference>
<dbReference type="GO" id="GO:0006508">
    <property type="term" value="P:proteolysis"/>
    <property type="evidence" value="ECO:0007669"/>
    <property type="project" value="InterPro"/>
</dbReference>
<dbReference type="AlphaFoldDB" id="A0A1X2H2J6"/>
<dbReference type="InterPro" id="IPR001254">
    <property type="entry name" value="Trypsin_dom"/>
</dbReference>
<dbReference type="EMBL" id="MCGN01000010">
    <property type="protein sequence ID" value="ORY92024.1"/>
    <property type="molecule type" value="Genomic_DNA"/>
</dbReference>
<dbReference type="PANTHER" id="PTHR24260:SF132">
    <property type="entry name" value="PEPTIDASE S1 DOMAIN-CONTAINING PROTEIN"/>
    <property type="match status" value="1"/>
</dbReference>
<feature type="compositionally biased region" description="Acidic residues" evidence="1">
    <location>
        <begin position="150"/>
        <end position="162"/>
    </location>
</feature>
<evidence type="ECO:0000259" key="2">
    <source>
        <dbReference type="PROSITE" id="PS50240"/>
    </source>
</evidence>
<dbReference type="GO" id="GO:0004252">
    <property type="term" value="F:serine-type endopeptidase activity"/>
    <property type="evidence" value="ECO:0007669"/>
    <property type="project" value="InterPro"/>
</dbReference>
<dbReference type="InterPro" id="IPR018114">
    <property type="entry name" value="TRYPSIN_HIS"/>
</dbReference>
<organism evidence="3 4">
    <name type="scientific">Syncephalastrum racemosum</name>
    <name type="common">Filamentous fungus</name>
    <dbReference type="NCBI Taxonomy" id="13706"/>
    <lineage>
        <taxon>Eukaryota</taxon>
        <taxon>Fungi</taxon>
        <taxon>Fungi incertae sedis</taxon>
        <taxon>Mucoromycota</taxon>
        <taxon>Mucoromycotina</taxon>
        <taxon>Mucoromycetes</taxon>
        <taxon>Mucorales</taxon>
        <taxon>Syncephalastraceae</taxon>
        <taxon>Syncephalastrum</taxon>
    </lineage>
</organism>
<gene>
    <name evidence="3" type="ORF">BCR43DRAFT_518037</name>
</gene>